<dbReference type="SUPFAM" id="SSF54928">
    <property type="entry name" value="RNA-binding domain, RBD"/>
    <property type="match status" value="1"/>
</dbReference>
<reference evidence="5 6" key="1">
    <citation type="journal article" date="2023" name="Nat. Commun.">
        <title>Origin of minicircular mitochondrial genomes in red algae.</title>
        <authorList>
            <person name="Lee Y."/>
            <person name="Cho C.H."/>
            <person name="Lee Y.M."/>
            <person name="Park S.I."/>
            <person name="Yang J.H."/>
            <person name="West J.A."/>
            <person name="Bhattacharya D."/>
            <person name="Yoon H.S."/>
        </authorList>
    </citation>
    <scope>NUCLEOTIDE SEQUENCE [LARGE SCALE GENOMIC DNA]</scope>
    <source>
        <strain evidence="5 6">CCMP1338</strain>
        <tissue evidence="5">Whole cell</tissue>
    </source>
</reference>
<dbReference type="InterPro" id="IPR035979">
    <property type="entry name" value="RBD_domain_sf"/>
</dbReference>
<dbReference type="Proteomes" id="UP001157974">
    <property type="component" value="Unassembled WGS sequence"/>
</dbReference>
<dbReference type="PROSITE" id="PS50102">
    <property type="entry name" value="RRM"/>
    <property type="match status" value="1"/>
</dbReference>
<dbReference type="CDD" id="cd12383">
    <property type="entry name" value="RRM_RBM42"/>
    <property type="match status" value="1"/>
</dbReference>
<accession>A0AAV8UIT9</accession>
<proteinExistence type="predicted"/>
<dbReference type="AlphaFoldDB" id="A0AAV8UIT9"/>
<dbReference type="Pfam" id="PF00076">
    <property type="entry name" value="RRM_1"/>
    <property type="match status" value="1"/>
</dbReference>
<evidence type="ECO:0000259" key="4">
    <source>
        <dbReference type="PROSITE" id="PS50102"/>
    </source>
</evidence>
<name>A0AAV8UIT9_9RHOD</name>
<dbReference type="InterPro" id="IPR000504">
    <property type="entry name" value="RRM_dom"/>
</dbReference>
<organism evidence="5 6">
    <name type="scientific">Rhodosorus marinus</name>
    <dbReference type="NCBI Taxonomy" id="101924"/>
    <lineage>
        <taxon>Eukaryota</taxon>
        <taxon>Rhodophyta</taxon>
        <taxon>Stylonematophyceae</taxon>
        <taxon>Stylonematales</taxon>
        <taxon>Stylonemataceae</taxon>
        <taxon>Rhodosorus</taxon>
    </lineage>
</organism>
<feature type="region of interest" description="Disordered" evidence="3">
    <location>
        <begin position="70"/>
        <end position="96"/>
    </location>
</feature>
<dbReference type="SMART" id="SM00360">
    <property type="entry name" value="RRM"/>
    <property type="match status" value="1"/>
</dbReference>
<evidence type="ECO:0000313" key="6">
    <source>
        <dbReference type="Proteomes" id="UP001157974"/>
    </source>
</evidence>
<feature type="compositionally biased region" description="Low complexity" evidence="3">
    <location>
        <begin position="81"/>
        <end position="96"/>
    </location>
</feature>
<dbReference type="PANTHER" id="PTHR47640:SF11">
    <property type="entry name" value="RNA-BINDING PROTEIN 42"/>
    <property type="match status" value="1"/>
</dbReference>
<evidence type="ECO:0000256" key="3">
    <source>
        <dbReference type="SAM" id="MobiDB-lite"/>
    </source>
</evidence>
<evidence type="ECO:0000256" key="2">
    <source>
        <dbReference type="PROSITE-ProRule" id="PRU00176"/>
    </source>
</evidence>
<gene>
    <name evidence="5" type="ORF">NDN08_006865</name>
</gene>
<comment type="caution">
    <text evidence="5">The sequence shown here is derived from an EMBL/GenBank/DDBJ whole genome shotgun (WGS) entry which is preliminary data.</text>
</comment>
<dbReference type="InterPro" id="IPR012677">
    <property type="entry name" value="Nucleotide-bd_a/b_plait_sf"/>
</dbReference>
<sequence>MADEEIDEELLALEAELKGLEQNSGVIESAPKPVEQIVVAAKPAVPLRAPIQPEWQQELYERDYQRMQMMKESRDGDEQRGVNADGADGNAGRAAEAPTPVHQAPAHAVEPHDFQGPMMPPTRKKILRTAAGEVWEDPTLEAWPENDHRIFVGDLAGDATDEVLTAAFQKFDSFQMARVVKDKRTRKCRGFGFVSFASAEDMVKAMKEMNGKYVGNRPVKLRKSNWNERTLTRDKKKEVRIFKKLISKK</sequence>
<keyword evidence="6" id="KW-1185">Reference proteome</keyword>
<dbReference type="InterPro" id="IPR050825">
    <property type="entry name" value="RBM42_RBP45_47-like"/>
</dbReference>
<dbReference type="InterPro" id="IPR034215">
    <property type="entry name" value="RBM42_RRM"/>
</dbReference>
<keyword evidence="1 2" id="KW-0694">RNA-binding</keyword>
<evidence type="ECO:0000256" key="1">
    <source>
        <dbReference type="ARBA" id="ARBA00022884"/>
    </source>
</evidence>
<feature type="compositionally biased region" description="Basic and acidic residues" evidence="3">
    <location>
        <begin position="70"/>
        <end position="80"/>
    </location>
</feature>
<dbReference type="GO" id="GO:0003729">
    <property type="term" value="F:mRNA binding"/>
    <property type="evidence" value="ECO:0007669"/>
    <property type="project" value="InterPro"/>
</dbReference>
<dbReference type="Gene3D" id="3.30.70.330">
    <property type="match status" value="1"/>
</dbReference>
<feature type="domain" description="RRM" evidence="4">
    <location>
        <begin position="148"/>
        <end position="226"/>
    </location>
</feature>
<dbReference type="PANTHER" id="PTHR47640">
    <property type="entry name" value="TRNA SELENOCYSTEINE 1-ASSOCIATED PROTEIN 1-RELATED-RELATED"/>
    <property type="match status" value="1"/>
</dbReference>
<dbReference type="EMBL" id="JAMWBK010000009">
    <property type="protein sequence ID" value="KAJ8902460.1"/>
    <property type="molecule type" value="Genomic_DNA"/>
</dbReference>
<evidence type="ECO:0000313" key="5">
    <source>
        <dbReference type="EMBL" id="KAJ8902460.1"/>
    </source>
</evidence>
<protein>
    <recommendedName>
        <fullName evidence="4">RRM domain-containing protein</fullName>
    </recommendedName>
</protein>